<name>A0AAF0Y9L2_9TREE</name>
<feature type="region of interest" description="Disordered" evidence="1">
    <location>
        <begin position="870"/>
        <end position="889"/>
    </location>
</feature>
<feature type="region of interest" description="Disordered" evidence="1">
    <location>
        <begin position="824"/>
        <end position="864"/>
    </location>
</feature>
<evidence type="ECO:0000259" key="2">
    <source>
        <dbReference type="PROSITE" id="PS50238"/>
    </source>
</evidence>
<keyword evidence="4" id="KW-1185">Reference proteome</keyword>
<feature type="compositionally biased region" description="Low complexity" evidence="1">
    <location>
        <begin position="855"/>
        <end position="864"/>
    </location>
</feature>
<feature type="compositionally biased region" description="Polar residues" evidence="1">
    <location>
        <begin position="425"/>
        <end position="437"/>
    </location>
</feature>
<feature type="domain" description="Rho-GAP" evidence="2">
    <location>
        <begin position="510"/>
        <end position="698"/>
    </location>
</feature>
<dbReference type="EMBL" id="CP086716">
    <property type="protein sequence ID" value="WOO80674.1"/>
    <property type="molecule type" value="Genomic_DNA"/>
</dbReference>
<feature type="compositionally biased region" description="Low complexity" evidence="1">
    <location>
        <begin position="153"/>
        <end position="174"/>
    </location>
</feature>
<feature type="compositionally biased region" description="Pro residues" evidence="1">
    <location>
        <begin position="134"/>
        <end position="146"/>
    </location>
</feature>
<protein>
    <submittedName>
        <fullName evidence="3">Rho-type GTPase-activating protein 2</fullName>
    </submittedName>
</protein>
<feature type="compositionally biased region" description="Polar residues" evidence="1">
    <location>
        <begin position="216"/>
        <end position="230"/>
    </location>
</feature>
<feature type="compositionally biased region" description="Basic and acidic residues" evidence="1">
    <location>
        <begin position="904"/>
        <end position="923"/>
    </location>
</feature>
<dbReference type="Pfam" id="PF00620">
    <property type="entry name" value="RhoGAP"/>
    <property type="match status" value="1"/>
</dbReference>
<dbReference type="Gene3D" id="1.10.555.10">
    <property type="entry name" value="Rho GTPase activation protein"/>
    <property type="match status" value="1"/>
</dbReference>
<feature type="region of interest" description="Disordered" evidence="1">
    <location>
        <begin position="712"/>
        <end position="743"/>
    </location>
</feature>
<dbReference type="GeneID" id="87807437"/>
<dbReference type="GO" id="GO:0031267">
    <property type="term" value="F:small GTPase binding"/>
    <property type="evidence" value="ECO:0007669"/>
    <property type="project" value="InterPro"/>
</dbReference>
<dbReference type="SMART" id="SM00324">
    <property type="entry name" value="RhoGAP"/>
    <property type="match status" value="1"/>
</dbReference>
<dbReference type="PANTHER" id="PTHR12783">
    <property type="entry name" value="RALA BINDING PROTEIN 1 RALBP1"/>
    <property type="match status" value="1"/>
</dbReference>
<dbReference type="GO" id="GO:0007264">
    <property type="term" value="P:small GTPase-mediated signal transduction"/>
    <property type="evidence" value="ECO:0007669"/>
    <property type="project" value="InterPro"/>
</dbReference>
<dbReference type="Proteomes" id="UP000827549">
    <property type="component" value="Chromosome 3"/>
</dbReference>
<feature type="compositionally biased region" description="Polar residues" evidence="1">
    <location>
        <begin position="359"/>
        <end position="369"/>
    </location>
</feature>
<dbReference type="InterPro" id="IPR039767">
    <property type="entry name" value="RALBP1"/>
</dbReference>
<feature type="region of interest" description="Disordered" evidence="1">
    <location>
        <begin position="897"/>
        <end position="940"/>
    </location>
</feature>
<feature type="region of interest" description="Disordered" evidence="1">
    <location>
        <begin position="1"/>
        <end position="71"/>
    </location>
</feature>
<dbReference type="SUPFAM" id="SSF48350">
    <property type="entry name" value="GTPase activation domain, GAP"/>
    <property type="match status" value="1"/>
</dbReference>
<feature type="region of interest" description="Disordered" evidence="1">
    <location>
        <begin position="256"/>
        <end position="287"/>
    </location>
</feature>
<dbReference type="GO" id="GO:0005096">
    <property type="term" value="F:GTPase activator activity"/>
    <property type="evidence" value="ECO:0007669"/>
    <property type="project" value="InterPro"/>
</dbReference>
<evidence type="ECO:0000313" key="4">
    <source>
        <dbReference type="Proteomes" id="UP000827549"/>
    </source>
</evidence>
<dbReference type="AlphaFoldDB" id="A0AAF0Y9L2"/>
<dbReference type="InterPro" id="IPR008936">
    <property type="entry name" value="Rho_GTPase_activation_prot"/>
</dbReference>
<reference evidence="3" key="1">
    <citation type="submission" date="2023-10" db="EMBL/GenBank/DDBJ databases">
        <authorList>
            <person name="Noh H."/>
        </authorList>
    </citation>
    <scope>NUCLEOTIDE SEQUENCE</scope>
    <source>
        <strain evidence="3">DUCC4014</strain>
    </source>
</reference>
<evidence type="ECO:0000256" key="1">
    <source>
        <dbReference type="SAM" id="MobiDB-lite"/>
    </source>
</evidence>
<dbReference type="CDD" id="cd00159">
    <property type="entry name" value="RhoGAP"/>
    <property type="match status" value="1"/>
</dbReference>
<feature type="region of interest" description="Disordered" evidence="1">
    <location>
        <begin position="327"/>
        <end position="369"/>
    </location>
</feature>
<dbReference type="PANTHER" id="PTHR12783:SF5">
    <property type="entry name" value="RALA-BINDING PROTEIN 1"/>
    <property type="match status" value="1"/>
</dbReference>
<sequence>MADTAVVDGRASRPLSEISENEDRRRASARVSSYSSSLSLKGAAGAGAGSRPASEMRDDPAQPPSKRASGALASLPVHTITLNLADYTGTVASTMTATAPATPTTITPPVIATKPLALQSPSTIGSGAPSPTVKSPPPTPKSPPPVKPEKPAELSAPPIAGASSSSEEQQPQQPAVVDLSEPVDGISPLFVATRASLRPTASGKDLQPEKPPSPPATLSSTGTSFDSARSSIDVVKAPPKSKAKWLKRASMAPLLGSKSVSPASSAADLPAEAGGRASPGPSTTFAISAPTAIVPPTLPPRKFPTGPMDHVPASGPDAAAYAAAAMRPQPPLPGREPSSTAVTHHHPSASARNRWWGGQPTSTGVTRSASNNSIMSTASAAHQRLPSGAQRVLGQAGNAVTKGWNRARGVGGSISGMGGFAPVRSNSNELDSRSVSPRNRALGHTLARKPSRDLLSTDLAPATPADSFQWAEGVVKRPARAGYAGRVFGRELQEAGRAWTVVDAHAERPGDTEYEVRRRQCLPAIVVRAMECLIVWGPKEEGIFRISGRSSHLVRLRREFDGGADLDLSLCDAGDLDPHAVAGIFKSYIRELPTPMVPIPIEHEIEELLFRTRSSPSLDELLHVLGKLPASHWFLLADVIMLLDFIPQHEGANRMTRQALMLSLGPTLRLSGDVVDVLVRHRQDLFHNPPMVDPSDLVDFGDESMVLPLSPAYTASSLPDKPKPPASRRISKRPSLGNLLGGTLMRRSQSDQTLGFSPTTAPRLALPEPVRVDLPMFGGHTEDIDETEELESLESHDVARATDRIEEAHYAPGTVAARAAAFGPSSAAGQKTPIADRFQRSSTDRVDNLLGPKGGSHSSGSSASSFVSVSESLQSGTTPPVNPIVAIRRSPPLFFASAVTTGTKRKDETNAERSNESARDSPKRLSSGPGPTDDDLAVRS</sequence>
<proteinExistence type="predicted"/>
<accession>A0AAF0Y9L2</accession>
<feature type="region of interest" description="Disordered" evidence="1">
    <location>
        <begin position="425"/>
        <end position="448"/>
    </location>
</feature>
<dbReference type="PROSITE" id="PS50238">
    <property type="entry name" value="RHOGAP"/>
    <property type="match status" value="1"/>
</dbReference>
<feature type="compositionally biased region" description="Basic and acidic residues" evidence="1">
    <location>
        <begin position="837"/>
        <end position="847"/>
    </location>
</feature>
<evidence type="ECO:0000313" key="3">
    <source>
        <dbReference type="EMBL" id="WOO80674.1"/>
    </source>
</evidence>
<gene>
    <name evidence="3" type="primary">rga2_0</name>
    <name evidence="3" type="ORF">LOC62_03G004198</name>
</gene>
<dbReference type="RefSeq" id="XP_062626706.1">
    <property type="nucleotide sequence ID" value="XM_062770722.1"/>
</dbReference>
<feature type="region of interest" description="Disordered" evidence="1">
    <location>
        <begin position="119"/>
        <end position="181"/>
    </location>
</feature>
<dbReference type="InterPro" id="IPR000198">
    <property type="entry name" value="RhoGAP_dom"/>
</dbReference>
<feature type="region of interest" description="Disordered" evidence="1">
    <location>
        <begin position="194"/>
        <end position="243"/>
    </location>
</feature>
<feature type="compositionally biased region" description="Low complexity" evidence="1">
    <location>
        <begin position="29"/>
        <end position="53"/>
    </location>
</feature>
<organism evidence="3 4">
    <name type="scientific">Vanrija pseudolonga</name>
    <dbReference type="NCBI Taxonomy" id="143232"/>
    <lineage>
        <taxon>Eukaryota</taxon>
        <taxon>Fungi</taxon>
        <taxon>Dikarya</taxon>
        <taxon>Basidiomycota</taxon>
        <taxon>Agaricomycotina</taxon>
        <taxon>Tremellomycetes</taxon>
        <taxon>Trichosporonales</taxon>
        <taxon>Trichosporonaceae</taxon>
        <taxon>Vanrija</taxon>
    </lineage>
</organism>